<keyword evidence="3" id="KW-1185">Reference proteome</keyword>
<protein>
    <recommendedName>
        <fullName evidence="4">Serine kinase/phosphatase</fullName>
    </recommendedName>
</protein>
<dbReference type="Proteomes" id="UP000805841">
    <property type="component" value="Unassembled WGS sequence"/>
</dbReference>
<organism evidence="2 3">
    <name type="scientific">Pseudomonas typographi</name>
    <dbReference type="NCBI Taxonomy" id="2715964"/>
    <lineage>
        <taxon>Bacteria</taxon>
        <taxon>Pseudomonadati</taxon>
        <taxon>Pseudomonadota</taxon>
        <taxon>Gammaproteobacteria</taxon>
        <taxon>Pseudomonadales</taxon>
        <taxon>Pseudomonadaceae</taxon>
        <taxon>Pseudomonas</taxon>
    </lineage>
</organism>
<dbReference type="EMBL" id="JAAOCA010000033">
    <property type="protein sequence ID" value="MBD1601303.1"/>
    <property type="molecule type" value="Genomic_DNA"/>
</dbReference>
<gene>
    <name evidence="2" type="ORF">HAQ05_21740</name>
</gene>
<evidence type="ECO:0000313" key="2">
    <source>
        <dbReference type="EMBL" id="MBD1601303.1"/>
    </source>
</evidence>
<dbReference type="RefSeq" id="WP_190424453.1">
    <property type="nucleotide sequence ID" value="NZ_JAAOCA010000033.1"/>
</dbReference>
<evidence type="ECO:0000256" key="1">
    <source>
        <dbReference type="SAM" id="MobiDB-lite"/>
    </source>
</evidence>
<evidence type="ECO:0008006" key="4">
    <source>
        <dbReference type="Google" id="ProtNLM"/>
    </source>
</evidence>
<sequence length="72" mass="7548">MNSDIKQQGGFENDPDSTDPLDPIEPGVNPADRPGGGSLPDHEGEIPLNPDDESPLPDDDPLSDEDPPSAAM</sequence>
<name>A0ABR7Z7Q8_9PSED</name>
<accession>A0ABR7Z7Q8</accession>
<proteinExistence type="predicted"/>
<feature type="compositionally biased region" description="Acidic residues" evidence="1">
    <location>
        <begin position="50"/>
        <end position="72"/>
    </location>
</feature>
<evidence type="ECO:0000313" key="3">
    <source>
        <dbReference type="Proteomes" id="UP000805841"/>
    </source>
</evidence>
<comment type="caution">
    <text evidence="2">The sequence shown here is derived from an EMBL/GenBank/DDBJ whole genome shotgun (WGS) entry which is preliminary data.</text>
</comment>
<reference evidence="2 3" key="1">
    <citation type="journal article" date="2020" name="Insects">
        <title>Bacteria Belonging to Pseudomonas typographi sp. nov. from the Bark Beetle Ips typographus Have Genomic Potential to Aid in the Host Ecology.</title>
        <authorList>
            <person name="Peral-Aranega E."/>
            <person name="Saati-Santamaria Z."/>
            <person name="Kolarik M."/>
            <person name="Rivas R."/>
            <person name="Garcia-Fraile P."/>
        </authorList>
    </citation>
    <scope>NUCLEOTIDE SEQUENCE [LARGE SCALE GENOMIC DNA]</scope>
    <source>
        <strain evidence="2 3">CA3A</strain>
    </source>
</reference>
<feature type="region of interest" description="Disordered" evidence="1">
    <location>
        <begin position="1"/>
        <end position="72"/>
    </location>
</feature>